<feature type="repeat" description="ANK" evidence="1">
    <location>
        <begin position="1"/>
        <end position="31"/>
    </location>
</feature>
<dbReference type="AlphaFoldDB" id="A0A183AYK9"/>
<evidence type="ECO:0000313" key="2">
    <source>
        <dbReference type="EMBL" id="VDP89267.1"/>
    </source>
</evidence>
<dbReference type="InterPro" id="IPR036770">
    <property type="entry name" value="Ankyrin_rpt-contain_sf"/>
</dbReference>
<evidence type="ECO:0000313" key="4">
    <source>
        <dbReference type="WBParaSite" id="ECPE_0001207901-mRNA-1"/>
    </source>
</evidence>
<proteinExistence type="predicted"/>
<sequence>MTALHYAAYFDCPMLAELLVRRGAQLDCRSRMADGATPLHLAATQLSLGATRALLHASAISLAQTGSGYADKDSVDALGRTPFQCLPPANQLAEPLCSLRDRLAELLGPAVRQSNCLNHDLLDNEIEVLSALRSGRAELNGFPLLPNQCNGHDPQPNEPPNGMSWLVAWETLPIGGSSSGPVTEVELQTFRSFRASELENVSTLQIMSDE</sequence>
<dbReference type="PROSITE" id="PS50088">
    <property type="entry name" value="ANK_REPEAT"/>
    <property type="match status" value="2"/>
</dbReference>
<keyword evidence="1" id="KW-0040">ANK repeat</keyword>
<evidence type="ECO:0000256" key="1">
    <source>
        <dbReference type="PROSITE-ProRule" id="PRU00023"/>
    </source>
</evidence>
<name>A0A183AYK9_9TREM</name>
<reference evidence="4" key="1">
    <citation type="submission" date="2016-06" db="UniProtKB">
        <authorList>
            <consortium name="WormBaseParasite"/>
        </authorList>
    </citation>
    <scope>IDENTIFICATION</scope>
</reference>
<dbReference type="Gene3D" id="1.25.40.20">
    <property type="entry name" value="Ankyrin repeat-containing domain"/>
    <property type="match status" value="1"/>
</dbReference>
<feature type="repeat" description="ANK" evidence="1">
    <location>
        <begin position="34"/>
        <end position="59"/>
    </location>
</feature>
<dbReference type="Proteomes" id="UP000272942">
    <property type="component" value="Unassembled WGS sequence"/>
</dbReference>
<protein>
    <submittedName>
        <fullName evidence="4">ANK_REP_REGION domain-containing protein</fullName>
    </submittedName>
</protein>
<dbReference type="PROSITE" id="PS50297">
    <property type="entry name" value="ANK_REP_REGION"/>
    <property type="match status" value="1"/>
</dbReference>
<keyword evidence="3" id="KW-1185">Reference proteome</keyword>
<dbReference type="EMBL" id="UZAN01052046">
    <property type="protein sequence ID" value="VDP89267.1"/>
    <property type="molecule type" value="Genomic_DNA"/>
</dbReference>
<gene>
    <name evidence="2" type="ORF">ECPE_LOCUS12044</name>
</gene>
<dbReference type="OrthoDB" id="2130750at2759"/>
<accession>A0A183AYK9</accession>
<dbReference type="WBParaSite" id="ECPE_0001207901-mRNA-1">
    <property type="protein sequence ID" value="ECPE_0001207901-mRNA-1"/>
    <property type="gene ID" value="ECPE_0001207901"/>
</dbReference>
<dbReference type="Pfam" id="PF00023">
    <property type="entry name" value="Ank"/>
    <property type="match status" value="2"/>
</dbReference>
<dbReference type="InterPro" id="IPR002110">
    <property type="entry name" value="Ankyrin_rpt"/>
</dbReference>
<organism evidence="4">
    <name type="scientific">Echinostoma caproni</name>
    <dbReference type="NCBI Taxonomy" id="27848"/>
    <lineage>
        <taxon>Eukaryota</taxon>
        <taxon>Metazoa</taxon>
        <taxon>Spiralia</taxon>
        <taxon>Lophotrochozoa</taxon>
        <taxon>Platyhelminthes</taxon>
        <taxon>Trematoda</taxon>
        <taxon>Digenea</taxon>
        <taxon>Plagiorchiida</taxon>
        <taxon>Echinostomata</taxon>
        <taxon>Echinostomatoidea</taxon>
        <taxon>Echinostomatidae</taxon>
        <taxon>Echinostoma</taxon>
    </lineage>
</organism>
<evidence type="ECO:0000313" key="3">
    <source>
        <dbReference type="Proteomes" id="UP000272942"/>
    </source>
</evidence>
<dbReference type="SUPFAM" id="SSF48403">
    <property type="entry name" value="Ankyrin repeat"/>
    <property type="match status" value="1"/>
</dbReference>
<reference evidence="2 3" key="2">
    <citation type="submission" date="2018-11" db="EMBL/GenBank/DDBJ databases">
        <authorList>
            <consortium name="Pathogen Informatics"/>
        </authorList>
    </citation>
    <scope>NUCLEOTIDE SEQUENCE [LARGE SCALE GENOMIC DNA]</scope>
    <source>
        <strain evidence="2 3">Egypt</strain>
    </source>
</reference>